<keyword evidence="2" id="KW-0472">Membrane</keyword>
<gene>
    <name evidence="5" type="ORF">L195_g026892</name>
</gene>
<evidence type="ECO:0000313" key="6">
    <source>
        <dbReference type="Proteomes" id="UP000236291"/>
    </source>
</evidence>
<protein>
    <submittedName>
        <fullName evidence="5">Uncharacterized protein</fullName>
    </submittedName>
</protein>
<comment type="caution">
    <text evidence="5">The sequence shown here is derived from an EMBL/GenBank/DDBJ whole genome shotgun (WGS) entry which is preliminary data.</text>
</comment>
<feature type="non-terminal residue" evidence="5">
    <location>
        <position position="592"/>
    </location>
</feature>
<dbReference type="EMBL" id="ASHM01022775">
    <property type="protein sequence ID" value="PNY03559.1"/>
    <property type="molecule type" value="Genomic_DNA"/>
</dbReference>
<feature type="domain" description="DUF7075" evidence="4">
    <location>
        <begin position="409"/>
        <end position="592"/>
    </location>
</feature>
<feature type="domain" description="DUF7074" evidence="3">
    <location>
        <begin position="281"/>
        <end position="364"/>
    </location>
</feature>
<dbReference type="PANTHER" id="PTHR31469">
    <property type="entry name" value="OS07G0633600 PROTEIN"/>
    <property type="match status" value="1"/>
</dbReference>
<feature type="region of interest" description="Disordered" evidence="1">
    <location>
        <begin position="138"/>
        <end position="158"/>
    </location>
</feature>
<keyword evidence="2" id="KW-0812">Transmembrane</keyword>
<evidence type="ECO:0000256" key="2">
    <source>
        <dbReference type="SAM" id="Phobius"/>
    </source>
</evidence>
<name>A0A2K3NKN5_TRIPR</name>
<keyword evidence="2" id="KW-1133">Transmembrane helix</keyword>
<reference evidence="5 6" key="1">
    <citation type="journal article" date="2014" name="Am. J. Bot.">
        <title>Genome assembly and annotation for red clover (Trifolium pratense; Fabaceae).</title>
        <authorList>
            <person name="Istvanek J."/>
            <person name="Jaros M."/>
            <person name="Krenek A."/>
            <person name="Repkova J."/>
        </authorList>
    </citation>
    <scope>NUCLEOTIDE SEQUENCE [LARGE SCALE GENOMIC DNA]</scope>
    <source>
        <strain evidence="6">cv. Tatra</strain>
        <tissue evidence="5">Young leaves</tissue>
    </source>
</reference>
<feature type="compositionally biased region" description="Low complexity" evidence="1">
    <location>
        <begin position="367"/>
        <end position="378"/>
    </location>
</feature>
<dbReference type="InterPro" id="IPR055503">
    <property type="entry name" value="DUF7075"/>
</dbReference>
<evidence type="ECO:0000256" key="1">
    <source>
        <dbReference type="SAM" id="MobiDB-lite"/>
    </source>
</evidence>
<evidence type="ECO:0000259" key="4">
    <source>
        <dbReference type="Pfam" id="PF23272"/>
    </source>
</evidence>
<feature type="region of interest" description="Disordered" evidence="1">
    <location>
        <begin position="365"/>
        <end position="403"/>
    </location>
</feature>
<dbReference type="GO" id="GO:0005794">
    <property type="term" value="C:Golgi apparatus"/>
    <property type="evidence" value="ECO:0007669"/>
    <property type="project" value="TreeGrafter"/>
</dbReference>
<dbReference type="PANTHER" id="PTHR31469:SF4">
    <property type="entry name" value="O-FUCOSYLTRANSFERASE FAMILY PROTEIN"/>
    <property type="match status" value="1"/>
</dbReference>
<dbReference type="InterPro" id="IPR055502">
    <property type="entry name" value="DUF7074"/>
</dbReference>
<dbReference type="Pfam" id="PF23269">
    <property type="entry name" value="DUF7074"/>
    <property type="match status" value="1"/>
</dbReference>
<feature type="compositionally biased region" description="Low complexity" evidence="1">
    <location>
        <begin position="147"/>
        <end position="156"/>
    </location>
</feature>
<sequence>MDVGQENWHKACFVPTKADALVIAFRKWLNKYAGGQVDWRGKYSGALPPTPPREQLLDRYWSHVVNCKSCNLAYKSLNVVEVVLQIISVAAIGIVAIMKQGAVSAVTRNSMVVLAGDDDGVKVKLTEEVATVVNPNLKTKSKEMKDSNSNSTTTSSRTEPIGQNLIKLISNLCFSFFVFTVLIFTVIAITYQPPDPWLQSSPALTNLFTQPKNATFHIDTSVIKTGEDITPSPQDSPLPSSADATPAVTEAVIEKSEEKIINSSVAAPGPISSDCQELLGTLNCSDPRVLIAIQRFNLRAFKSISFFEYQTPVNGAVSGDCDVSWRFRNKREKSWRKYRDFRRFRVTVTDECHYKVIHAGGFHSGVNARRNPAPRTPRTGGGKGKTLPRNSNRDDQINDTIPSLGSETNFRNGKYLYYSRGGDYCKGMNHYMWSFLCGLGEAMFLNRTFVMDLSVCLSSMYNPSNKDEEGKDFRYYFDFEHLKEVASIVEEGEFLRDWKRWDKTHLKKKKVPVRKVVTHKVTPMQLQKDKSTIIWRQFDSPEPENYWYRVCEGQAAKYIQRPWHALWKSKRLMNIVTEISGRMDWDFDAVHV</sequence>
<feature type="transmembrane region" description="Helical" evidence="2">
    <location>
        <begin position="168"/>
        <end position="191"/>
    </location>
</feature>
<dbReference type="ExpressionAtlas" id="A0A2K3NKN5">
    <property type="expression patterns" value="baseline"/>
</dbReference>
<accession>A0A2K3NKN5</accession>
<proteinExistence type="predicted"/>
<dbReference type="Proteomes" id="UP000236291">
    <property type="component" value="Unassembled WGS sequence"/>
</dbReference>
<dbReference type="AlphaFoldDB" id="A0A2K3NKN5"/>
<evidence type="ECO:0000313" key="5">
    <source>
        <dbReference type="EMBL" id="PNY03559.1"/>
    </source>
</evidence>
<dbReference type="STRING" id="57577.A0A2K3NKN5"/>
<evidence type="ECO:0000259" key="3">
    <source>
        <dbReference type="Pfam" id="PF23269"/>
    </source>
</evidence>
<dbReference type="Pfam" id="PF23272">
    <property type="entry name" value="DUF7075"/>
    <property type="match status" value="1"/>
</dbReference>
<reference evidence="5 6" key="2">
    <citation type="journal article" date="2017" name="Front. Plant Sci.">
        <title>Gene Classification and Mining of Molecular Markers Useful in Red Clover (Trifolium pratense) Breeding.</title>
        <authorList>
            <person name="Istvanek J."/>
            <person name="Dluhosova J."/>
            <person name="Dluhos P."/>
            <person name="Patkova L."/>
            <person name="Nedelnik J."/>
            <person name="Repkova J."/>
        </authorList>
    </citation>
    <scope>NUCLEOTIDE SEQUENCE [LARGE SCALE GENOMIC DNA]</scope>
    <source>
        <strain evidence="6">cv. Tatra</strain>
        <tissue evidence="5">Young leaves</tissue>
    </source>
</reference>
<organism evidence="5 6">
    <name type="scientific">Trifolium pratense</name>
    <name type="common">Red clover</name>
    <dbReference type="NCBI Taxonomy" id="57577"/>
    <lineage>
        <taxon>Eukaryota</taxon>
        <taxon>Viridiplantae</taxon>
        <taxon>Streptophyta</taxon>
        <taxon>Embryophyta</taxon>
        <taxon>Tracheophyta</taxon>
        <taxon>Spermatophyta</taxon>
        <taxon>Magnoliopsida</taxon>
        <taxon>eudicotyledons</taxon>
        <taxon>Gunneridae</taxon>
        <taxon>Pentapetalae</taxon>
        <taxon>rosids</taxon>
        <taxon>fabids</taxon>
        <taxon>Fabales</taxon>
        <taxon>Fabaceae</taxon>
        <taxon>Papilionoideae</taxon>
        <taxon>50 kb inversion clade</taxon>
        <taxon>NPAAA clade</taxon>
        <taxon>Hologalegina</taxon>
        <taxon>IRL clade</taxon>
        <taxon>Trifolieae</taxon>
        <taxon>Trifolium</taxon>
    </lineage>
</organism>